<evidence type="ECO:0000256" key="1">
    <source>
        <dbReference type="SAM" id="MobiDB-lite"/>
    </source>
</evidence>
<organism evidence="2 3">
    <name type="scientific">Rattus norvegicus</name>
    <name type="common">Rat</name>
    <dbReference type="NCBI Taxonomy" id="10116"/>
    <lineage>
        <taxon>Eukaryota</taxon>
        <taxon>Metazoa</taxon>
        <taxon>Chordata</taxon>
        <taxon>Craniata</taxon>
        <taxon>Vertebrata</taxon>
        <taxon>Euteleostomi</taxon>
        <taxon>Mammalia</taxon>
        <taxon>Eutheria</taxon>
        <taxon>Euarchontoglires</taxon>
        <taxon>Glires</taxon>
        <taxon>Rodentia</taxon>
        <taxon>Myomorpha</taxon>
        <taxon>Muroidea</taxon>
        <taxon>Muridae</taxon>
        <taxon>Murinae</taxon>
        <taxon>Rattus</taxon>
    </lineage>
</organism>
<evidence type="ECO:0000313" key="3">
    <source>
        <dbReference type="Proteomes" id="UP000234681"/>
    </source>
</evidence>
<proteinExistence type="predicted"/>
<dbReference type="EMBL" id="CH474050">
    <property type="protein sequence ID" value="EDL85941.1"/>
    <property type="molecule type" value="Genomic_DNA"/>
</dbReference>
<protein>
    <submittedName>
        <fullName evidence="2">Agouti, isoform CRA_a</fullName>
    </submittedName>
</protein>
<reference evidence="2 3" key="1">
    <citation type="submission" date="2005-09" db="EMBL/GenBank/DDBJ databases">
        <authorList>
            <person name="Mural R.J."/>
            <person name="Li P.W."/>
            <person name="Adams M.D."/>
            <person name="Amanatides P.G."/>
            <person name="Baden-Tillson H."/>
            <person name="Barnstead M."/>
            <person name="Chin S.H."/>
            <person name="Dew I."/>
            <person name="Evans C.A."/>
            <person name="Ferriera S."/>
            <person name="Flanigan M."/>
            <person name="Fosler C."/>
            <person name="Glodek A."/>
            <person name="Gu Z."/>
            <person name="Holt R.A."/>
            <person name="Jennings D."/>
            <person name="Kraft C.L."/>
            <person name="Lu F."/>
            <person name="Nguyen T."/>
            <person name="Nusskern D.R."/>
            <person name="Pfannkoch C.M."/>
            <person name="Sitter C."/>
            <person name="Sutton G.G."/>
            <person name="Venter J.C."/>
            <person name="Wang Z."/>
            <person name="Woodage T."/>
            <person name="Zheng X.H."/>
            <person name="Zhong F."/>
        </authorList>
    </citation>
    <scope>NUCLEOTIDE SEQUENCE [LARGE SCALE GENOMIC DNA]</scope>
    <source>
        <strain>BN</strain>
        <strain evidence="3">Sprague-Dawley</strain>
    </source>
</reference>
<accession>A6KI12</accession>
<name>A6KI12_RAT</name>
<sequence length="69" mass="7606">MLLAPATQGQGRHSGPASLREADSEQSHLYCFSGWMSPAYSWPPSWASCASSPSTATWYLRRRLEMTGV</sequence>
<evidence type="ECO:0000313" key="2">
    <source>
        <dbReference type="EMBL" id="EDL85941.1"/>
    </source>
</evidence>
<gene>
    <name evidence="2" type="primary">A</name>
    <name evidence="2" type="ORF">rCG_37360</name>
</gene>
<dbReference type="Proteomes" id="UP000234681">
    <property type="component" value="Chromosome 3"/>
</dbReference>
<dbReference type="AlphaFoldDB" id="A6KI12"/>
<feature type="region of interest" description="Disordered" evidence="1">
    <location>
        <begin position="1"/>
        <end position="21"/>
    </location>
</feature>